<dbReference type="GO" id="GO:0003951">
    <property type="term" value="F:NAD+ kinase activity"/>
    <property type="evidence" value="ECO:0007669"/>
    <property type="project" value="InterPro"/>
</dbReference>
<organism evidence="1 2">
    <name type="scientific">Rhizobium lusitanum</name>
    <dbReference type="NCBI Taxonomy" id="293958"/>
    <lineage>
        <taxon>Bacteria</taxon>
        <taxon>Pseudomonadati</taxon>
        <taxon>Pseudomonadota</taxon>
        <taxon>Alphaproteobacteria</taxon>
        <taxon>Hyphomicrobiales</taxon>
        <taxon>Rhizobiaceae</taxon>
        <taxon>Rhizobium/Agrobacterium group</taxon>
        <taxon>Rhizobium</taxon>
    </lineage>
</organism>
<dbReference type="SUPFAM" id="SSF111331">
    <property type="entry name" value="NAD kinase/diacylglycerol kinase-like"/>
    <property type="match status" value="1"/>
</dbReference>
<name>A0A7X0IV00_9HYPH</name>
<comment type="caution">
    <text evidence="1">The sequence shown here is derived from an EMBL/GenBank/DDBJ whole genome shotgun (WGS) entry which is preliminary data.</text>
</comment>
<dbReference type="Proteomes" id="UP000565576">
    <property type="component" value="Unassembled WGS sequence"/>
</dbReference>
<dbReference type="AlphaFoldDB" id="A0A7X0IV00"/>
<dbReference type="PANTHER" id="PTHR13158:SF5">
    <property type="entry name" value="NAD KINASE 2, MITOCHONDRIAL"/>
    <property type="match status" value="1"/>
</dbReference>
<dbReference type="InterPro" id="IPR016064">
    <property type="entry name" value="NAD/diacylglycerol_kinase_sf"/>
</dbReference>
<dbReference type="RefSeq" id="WP_184708083.1">
    <property type="nucleotide sequence ID" value="NZ_JACHBG010000013.1"/>
</dbReference>
<sequence length="317" mass="34686">MPVASNGRADDRKIVLITRDTRLDELVTRFNTVQQAQFYVEHLGADFGDYLAEQQHYQAAVREVEASLRAIARVQTLNRRYLANFIFGADDLVVVLGQDGLVANTLKYLDGQNVLGVNPDPKRWDGILLPFKATDVRKIMPEALAQRRPLKRVSMARAALNTGEVLYAVNDLFIGPRSHVSARYDLRIGERHERQSSSGIIVSTGMGSTGWLKSLYAGWAGAAASCGIELPAGIADASFPWDANFLHYFVREPFPSRTTGVSLVSGQIGAEMPMTVTSEMAEHGVIFSDGIEADFLPFNAGTLATVGLAERQGILVM</sequence>
<gene>
    <name evidence="1" type="ORF">GGD46_004606</name>
</gene>
<keyword evidence="1" id="KW-0808">Transferase</keyword>
<dbReference type="EMBL" id="JACHBG010000013">
    <property type="protein sequence ID" value="MBB6487304.1"/>
    <property type="molecule type" value="Genomic_DNA"/>
</dbReference>
<evidence type="ECO:0000313" key="2">
    <source>
        <dbReference type="Proteomes" id="UP000565576"/>
    </source>
</evidence>
<dbReference type="GO" id="GO:0019674">
    <property type="term" value="P:NAD+ metabolic process"/>
    <property type="evidence" value="ECO:0007669"/>
    <property type="project" value="InterPro"/>
</dbReference>
<accession>A0A7X0IV00</accession>
<reference evidence="1 2" key="1">
    <citation type="submission" date="2020-08" db="EMBL/GenBank/DDBJ databases">
        <title>Genomic Encyclopedia of Type Strains, Phase IV (KMG-V): Genome sequencing to study the core and pangenomes of soil and plant-associated prokaryotes.</title>
        <authorList>
            <person name="Whitman W."/>
        </authorList>
    </citation>
    <scope>NUCLEOTIDE SEQUENCE [LARGE SCALE GENOMIC DNA]</scope>
    <source>
        <strain evidence="1 2">SEMIA 4060</strain>
    </source>
</reference>
<protein>
    <submittedName>
        <fullName evidence="1">NAD kinase</fullName>
    </submittedName>
</protein>
<dbReference type="PANTHER" id="PTHR13158">
    <property type="match status" value="1"/>
</dbReference>
<keyword evidence="1" id="KW-0418">Kinase</keyword>
<proteinExistence type="predicted"/>
<dbReference type="InterPro" id="IPR017437">
    <property type="entry name" value="ATP-NAD_kinase_PpnK-typ_C"/>
</dbReference>
<evidence type="ECO:0000313" key="1">
    <source>
        <dbReference type="EMBL" id="MBB6487304.1"/>
    </source>
</evidence>
<dbReference type="Gene3D" id="2.60.200.30">
    <property type="entry name" value="Probable inorganic polyphosphate/atp-NAD kinase, domain 2"/>
    <property type="match status" value="1"/>
</dbReference>